<evidence type="ECO:0000259" key="3">
    <source>
        <dbReference type="SMART" id="SM01027"/>
    </source>
</evidence>
<dbReference type="RefSeq" id="WP_168106782.1">
    <property type="nucleotide sequence ID" value="NZ_VTOX01000002.1"/>
</dbReference>
<dbReference type="Pfam" id="PF10996">
    <property type="entry name" value="Beta-Casp"/>
    <property type="match status" value="1"/>
</dbReference>
<proteinExistence type="predicted"/>
<dbReference type="AlphaFoldDB" id="A0A7X6DEL8"/>
<dbReference type="EMBL" id="VTOX01000002">
    <property type="protein sequence ID" value="NKE65683.1"/>
    <property type="molecule type" value="Genomic_DNA"/>
</dbReference>
<dbReference type="SMART" id="SM01027">
    <property type="entry name" value="Beta-Casp"/>
    <property type="match status" value="1"/>
</dbReference>
<accession>A0A7X6DEL8</accession>
<dbReference type="InterPro" id="IPR011108">
    <property type="entry name" value="RMMBL"/>
</dbReference>
<dbReference type="GO" id="GO:0016787">
    <property type="term" value="F:hydrolase activity"/>
    <property type="evidence" value="ECO:0007669"/>
    <property type="project" value="UniProtKB-KW"/>
</dbReference>
<evidence type="ECO:0000256" key="1">
    <source>
        <dbReference type="ARBA" id="ARBA00022801"/>
    </source>
</evidence>
<dbReference type="Gene3D" id="3.40.50.10890">
    <property type="match status" value="1"/>
</dbReference>
<dbReference type="GO" id="GO:0004521">
    <property type="term" value="F:RNA endonuclease activity"/>
    <property type="evidence" value="ECO:0007669"/>
    <property type="project" value="TreeGrafter"/>
</dbReference>
<dbReference type="Proteomes" id="UP000521868">
    <property type="component" value="Unassembled WGS sequence"/>
</dbReference>
<dbReference type="InterPro" id="IPR001279">
    <property type="entry name" value="Metallo-B-lactamas"/>
</dbReference>
<feature type="domain" description="Metallo-beta-lactamase" evidence="2">
    <location>
        <begin position="13"/>
        <end position="235"/>
    </location>
</feature>
<keyword evidence="1 4" id="KW-0378">Hydrolase</keyword>
<organism evidence="4 5">
    <name type="scientific">Ramlibacter lithotrophicus</name>
    <dbReference type="NCBI Taxonomy" id="2606681"/>
    <lineage>
        <taxon>Bacteria</taxon>
        <taxon>Pseudomonadati</taxon>
        <taxon>Pseudomonadota</taxon>
        <taxon>Betaproteobacteria</taxon>
        <taxon>Burkholderiales</taxon>
        <taxon>Comamonadaceae</taxon>
        <taxon>Ramlibacter</taxon>
    </lineage>
</organism>
<keyword evidence="5" id="KW-1185">Reference proteome</keyword>
<evidence type="ECO:0000313" key="5">
    <source>
        <dbReference type="Proteomes" id="UP000521868"/>
    </source>
</evidence>
<dbReference type="InterPro" id="IPR022712">
    <property type="entry name" value="Beta_Casp"/>
</dbReference>
<dbReference type="Pfam" id="PF07521">
    <property type="entry name" value="RMMBL"/>
    <property type="match status" value="1"/>
</dbReference>
<comment type="caution">
    <text evidence="4">The sequence shown here is derived from an EMBL/GenBank/DDBJ whole genome shotgun (WGS) entry which is preliminary data.</text>
</comment>
<name>A0A7X6DEL8_9BURK</name>
<sequence length="452" mass="49852">MDLQFLGATETVTGSKYLLRTGHSTVLVDCGLFQGYKPLRLRNWSPLPVRAAAIDAVVLTHAHLDHSGYVPLLARQGFKGPVYCTPATFDLCRILLTDSGHLLEEEAEYLNQHGLSKHKPALPLYTRDDALRCFKLFRPRDFGETWSATEDLRVRFSRSGHLPGSAFAQVEDGGRSILFSGDLGRPHDTILRPPARLPGADYLVIESTYGDRRHEARDPLEQLAEVINRTASRGGMVLIPAFAVGRTQALLHLLHVLRQRRAIPPLPVYLNSPMAASATEIYHRHVEELRLTVEECDAMASHVHVVTTPDESRQLNARHGPMIIIAASGMATGGRVVHHLKAFAPDHRNTILLTGFQAGGTRGATLASGAPTVRIHGEDVPVRAEVAMIHTLSAHADADEILGWLGGFAKPPRQTFITHGEPQAGDALRQRIERELGWECRLPYYLESVTLD</sequence>
<reference evidence="4 5" key="1">
    <citation type="journal article" date="2020" name="Nature">
        <title>Bacterial chemolithoautotrophy via manganese oxidation.</title>
        <authorList>
            <person name="Yu H."/>
            <person name="Leadbetter J.R."/>
        </authorList>
    </citation>
    <scope>NUCLEOTIDE SEQUENCE [LARGE SCALE GENOMIC DNA]</scope>
    <source>
        <strain evidence="4 5">RBP-1</strain>
    </source>
</reference>
<dbReference type="Pfam" id="PF00753">
    <property type="entry name" value="Lactamase_B"/>
    <property type="match status" value="1"/>
</dbReference>
<dbReference type="InterPro" id="IPR050698">
    <property type="entry name" value="MBL"/>
</dbReference>
<dbReference type="Gene3D" id="3.60.15.10">
    <property type="entry name" value="Ribonuclease Z/Hydroxyacylglutathione hydrolase-like"/>
    <property type="match status" value="1"/>
</dbReference>
<evidence type="ECO:0000313" key="4">
    <source>
        <dbReference type="EMBL" id="NKE65683.1"/>
    </source>
</evidence>
<dbReference type="SUPFAM" id="SSF56281">
    <property type="entry name" value="Metallo-hydrolase/oxidoreductase"/>
    <property type="match status" value="1"/>
</dbReference>
<evidence type="ECO:0000259" key="2">
    <source>
        <dbReference type="SMART" id="SM00849"/>
    </source>
</evidence>
<protein>
    <submittedName>
        <fullName evidence="4">MBL fold metallo-hydrolase</fullName>
    </submittedName>
</protein>
<dbReference type="SMART" id="SM00849">
    <property type="entry name" value="Lactamase_B"/>
    <property type="match status" value="1"/>
</dbReference>
<dbReference type="InterPro" id="IPR036866">
    <property type="entry name" value="RibonucZ/Hydroxyglut_hydro"/>
</dbReference>
<dbReference type="CDD" id="cd16295">
    <property type="entry name" value="TTHA0252-CPSF-like_MBL-fold"/>
    <property type="match status" value="1"/>
</dbReference>
<feature type="domain" description="Beta-Casp" evidence="3">
    <location>
        <begin position="247"/>
        <end position="366"/>
    </location>
</feature>
<gene>
    <name evidence="4" type="ORF">RAMLITH_07595</name>
</gene>
<dbReference type="PANTHER" id="PTHR11203:SF37">
    <property type="entry name" value="INTEGRATOR COMPLEX SUBUNIT 11"/>
    <property type="match status" value="1"/>
</dbReference>
<dbReference type="PANTHER" id="PTHR11203">
    <property type="entry name" value="CLEAVAGE AND POLYADENYLATION SPECIFICITY FACTOR FAMILY MEMBER"/>
    <property type="match status" value="1"/>
</dbReference>